<reference evidence="2 3" key="1">
    <citation type="submission" date="2019-04" db="EMBL/GenBank/DDBJ databases">
        <title>Comparative genomics and transcriptomics to analyze fruiting body development in filamentous ascomycetes.</title>
        <authorList>
            <consortium name="DOE Joint Genome Institute"/>
            <person name="Lutkenhaus R."/>
            <person name="Traeger S."/>
            <person name="Breuer J."/>
            <person name="Kuo A."/>
            <person name="Lipzen A."/>
            <person name="Pangilinan J."/>
            <person name="Dilworth D."/>
            <person name="Sandor L."/>
            <person name="Poggeler S."/>
            <person name="Barry K."/>
            <person name="Grigoriev I.V."/>
            <person name="Nowrousian M."/>
        </authorList>
    </citation>
    <scope>NUCLEOTIDE SEQUENCE [LARGE SCALE GENOMIC DNA]</scope>
    <source>
        <strain evidence="2 3">CBS 389.68</strain>
    </source>
</reference>
<sequence>MAALGRRLLVGSRMGGLDWIDGCSSTRTLPPTGNRASRQVRSAPKTSTTIRLPSPALQPHRLAVFAPPLGLLTHPASGKKDRDSIQFDRLYFCRCCCRWRWWGINHQAMFISLPLLRLNLVPCGLWGTCMYSRDDGRVEIMQSAHVGPTDRPTDPDGGVDAR</sequence>
<protein>
    <submittedName>
        <fullName evidence="2">Uncharacterized protein</fullName>
    </submittedName>
</protein>
<evidence type="ECO:0000256" key="1">
    <source>
        <dbReference type="SAM" id="MobiDB-lite"/>
    </source>
</evidence>
<dbReference type="InParanoid" id="A0A4S2MXH8"/>
<name>A0A4S2MXH8_9PEZI</name>
<keyword evidence="3" id="KW-1185">Reference proteome</keyword>
<dbReference type="AlphaFoldDB" id="A0A4S2MXH8"/>
<organism evidence="2 3">
    <name type="scientific">Ascodesmis nigricans</name>
    <dbReference type="NCBI Taxonomy" id="341454"/>
    <lineage>
        <taxon>Eukaryota</taxon>
        <taxon>Fungi</taxon>
        <taxon>Dikarya</taxon>
        <taxon>Ascomycota</taxon>
        <taxon>Pezizomycotina</taxon>
        <taxon>Pezizomycetes</taxon>
        <taxon>Pezizales</taxon>
        <taxon>Ascodesmidaceae</taxon>
        <taxon>Ascodesmis</taxon>
    </lineage>
</organism>
<feature type="region of interest" description="Disordered" evidence="1">
    <location>
        <begin position="142"/>
        <end position="162"/>
    </location>
</feature>
<gene>
    <name evidence="2" type="ORF">EX30DRAFT_259131</name>
</gene>
<proteinExistence type="predicted"/>
<feature type="region of interest" description="Disordered" evidence="1">
    <location>
        <begin position="28"/>
        <end position="48"/>
    </location>
</feature>
<dbReference type="Proteomes" id="UP000298138">
    <property type="component" value="Unassembled WGS sequence"/>
</dbReference>
<dbReference type="EMBL" id="ML220119">
    <property type="protein sequence ID" value="TGZ81347.1"/>
    <property type="molecule type" value="Genomic_DNA"/>
</dbReference>
<feature type="compositionally biased region" description="Basic and acidic residues" evidence="1">
    <location>
        <begin position="151"/>
        <end position="162"/>
    </location>
</feature>
<accession>A0A4S2MXH8</accession>
<evidence type="ECO:0000313" key="2">
    <source>
        <dbReference type="EMBL" id="TGZ81347.1"/>
    </source>
</evidence>
<evidence type="ECO:0000313" key="3">
    <source>
        <dbReference type="Proteomes" id="UP000298138"/>
    </source>
</evidence>